<dbReference type="EMBL" id="DF845401">
    <property type="protein sequence ID" value="GAT49256.1"/>
    <property type="molecule type" value="Genomic_DNA"/>
</dbReference>
<gene>
    <name evidence="1" type="ORF">MCHLO_06581</name>
</gene>
<evidence type="ECO:0000313" key="1">
    <source>
        <dbReference type="EMBL" id="GAT49256.1"/>
    </source>
</evidence>
<reference evidence="1" key="1">
    <citation type="submission" date="2014-09" db="EMBL/GenBank/DDBJ databases">
        <title>Genome sequence of the luminous mushroom Mycena chlorophos for searching fungal bioluminescence genes.</title>
        <authorList>
            <person name="Tanaka Y."/>
            <person name="Kasuga D."/>
            <person name="Oba Y."/>
            <person name="Hase S."/>
            <person name="Sato K."/>
            <person name="Oba Y."/>
            <person name="Sakakibara Y."/>
        </authorList>
    </citation>
    <scope>NUCLEOTIDE SEQUENCE</scope>
</reference>
<evidence type="ECO:0000313" key="2">
    <source>
        <dbReference type="Proteomes" id="UP000815677"/>
    </source>
</evidence>
<sequence>MTPLGVPLSCPAPNILGATDVEAVATGPLQMAVYGGRNHNRQVFGMVPRGAAESNHSIYEYRVDQPVRGRANPSLEPQERIGLKGFRRPLGVSFLGETKEDARLWTANLQVPGFSRQYWHRWGDFVTMADVPCLQSSVFLRLMEYLASQYLPQANHWHDDLGAATGSRFLGISRERRPFQHHLDAERPRFR</sequence>
<protein>
    <submittedName>
        <fullName evidence="1">Uncharacterized protein</fullName>
    </submittedName>
</protein>
<keyword evidence="2" id="KW-1185">Reference proteome</keyword>
<proteinExistence type="predicted"/>
<name>A0ABQ0LHB0_MYCCL</name>
<organism evidence="1 2">
    <name type="scientific">Mycena chlorophos</name>
    <name type="common">Agaric fungus</name>
    <name type="synonym">Agaricus chlorophos</name>
    <dbReference type="NCBI Taxonomy" id="658473"/>
    <lineage>
        <taxon>Eukaryota</taxon>
        <taxon>Fungi</taxon>
        <taxon>Dikarya</taxon>
        <taxon>Basidiomycota</taxon>
        <taxon>Agaricomycotina</taxon>
        <taxon>Agaricomycetes</taxon>
        <taxon>Agaricomycetidae</taxon>
        <taxon>Agaricales</taxon>
        <taxon>Marasmiineae</taxon>
        <taxon>Mycenaceae</taxon>
        <taxon>Mycena</taxon>
    </lineage>
</organism>
<dbReference type="Proteomes" id="UP000815677">
    <property type="component" value="Unassembled WGS sequence"/>
</dbReference>
<accession>A0ABQ0LHB0</accession>